<evidence type="ECO:0000256" key="7">
    <source>
        <dbReference type="ARBA" id="ARBA00023015"/>
    </source>
</evidence>
<dbReference type="CDD" id="cd12438">
    <property type="entry name" value="RRM_CNOT4"/>
    <property type="match status" value="1"/>
</dbReference>
<dbReference type="InterPro" id="IPR013083">
    <property type="entry name" value="Znf_RING/FYVE/PHD"/>
</dbReference>
<keyword evidence="10" id="KW-0539">Nucleus</keyword>
<evidence type="ECO:0000313" key="18">
    <source>
        <dbReference type="Proteomes" id="UP001301769"/>
    </source>
</evidence>
<dbReference type="GO" id="GO:0003723">
    <property type="term" value="F:RNA binding"/>
    <property type="evidence" value="ECO:0007669"/>
    <property type="project" value="UniProtKB-UniRule"/>
</dbReference>
<keyword evidence="6 12" id="KW-0694">RNA-binding</keyword>
<dbReference type="InterPro" id="IPR034261">
    <property type="entry name" value="CNOT4_RRM"/>
</dbReference>
<evidence type="ECO:0000256" key="4">
    <source>
        <dbReference type="ARBA" id="ARBA00022771"/>
    </source>
</evidence>
<feature type="compositionally biased region" description="Basic and acidic residues" evidence="14">
    <location>
        <begin position="1232"/>
        <end position="1246"/>
    </location>
</feature>
<keyword evidence="4 11" id="KW-0863">Zinc-finger</keyword>
<feature type="compositionally biased region" description="Polar residues" evidence="14">
    <location>
        <begin position="498"/>
        <end position="509"/>
    </location>
</feature>
<evidence type="ECO:0000256" key="6">
    <source>
        <dbReference type="ARBA" id="ARBA00022884"/>
    </source>
</evidence>
<dbReference type="PANTHER" id="PTHR12603:SF0">
    <property type="entry name" value="CCR4-NOT TRANSCRIPTION COMPLEX SUBUNIT 4"/>
    <property type="match status" value="1"/>
</dbReference>
<proteinExistence type="predicted"/>
<feature type="compositionally biased region" description="Low complexity" evidence="14">
    <location>
        <begin position="444"/>
        <end position="453"/>
    </location>
</feature>
<feature type="compositionally biased region" description="Low complexity" evidence="14">
    <location>
        <begin position="849"/>
        <end position="858"/>
    </location>
</feature>
<dbReference type="GO" id="GO:0008270">
    <property type="term" value="F:zinc ion binding"/>
    <property type="evidence" value="ECO:0007669"/>
    <property type="project" value="UniProtKB-KW"/>
</dbReference>
<dbReference type="SUPFAM" id="SSF54928">
    <property type="entry name" value="RNA-binding domain, RBD"/>
    <property type="match status" value="1"/>
</dbReference>
<dbReference type="Pfam" id="PF14570">
    <property type="entry name" value="zf-RING_4"/>
    <property type="match status" value="1"/>
</dbReference>
<reference evidence="17" key="1">
    <citation type="journal article" date="2023" name="Mol. Phylogenet. Evol.">
        <title>Genome-scale phylogeny and comparative genomics of the fungal order Sordariales.</title>
        <authorList>
            <person name="Hensen N."/>
            <person name="Bonometti L."/>
            <person name="Westerberg I."/>
            <person name="Brannstrom I.O."/>
            <person name="Guillou S."/>
            <person name="Cros-Aarteil S."/>
            <person name="Calhoun S."/>
            <person name="Haridas S."/>
            <person name="Kuo A."/>
            <person name="Mondo S."/>
            <person name="Pangilinan J."/>
            <person name="Riley R."/>
            <person name="LaButti K."/>
            <person name="Andreopoulos B."/>
            <person name="Lipzen A."/>
            <person name="Chen C."/>
            <person name="Yan M."/>
            <person name="Daum C."/>
            <person name="Ng V."/>
            <person name="Clum A."/>
            <person name="Steindorff A."/>
            <person name="Ohm R.A."/>
            <person name="Martin F."/>
            <person name="Silar P."/>
            <person name="Natvig D.O."/>
            <person name="Lalanne C."/>
            <person name="Gautier V."/>
            <person name="Ament-Velasquez S.L."/>
            <person name="Kruys A."/>
            <person name="Hutchinson M.I."/>
            <person name="Powell A.J."/>
            <person name="Barry K."/>
            <person name="Miller A.N."/>
            <person name="Grigoriev I.V."/>
            <person name="Debuchy R."/>
            <person name="Gladieux P."/>
            <person name="Hiltunen Thoren M."/>
            <person name="Johannesson H."/>
        </authorList>
    </citation>
    <scope>NUCLEOTIDE SEQUENCE</scope>
    <source>
        <strain evidence="17">PSN293</strain>
    </source>
</reference>
<keyword evidence="8 13" id="KW-0175">Coiled coil</keyword>
<feature type="compositionally biased region" description="Low complexity" evidence="14">
    <location>
        <begin position="977"/>
        <end position="989"/>
    </location>
</feature>
<dbReference type="GO" id="GO:0010557">
    <property type="term" value="P:positive regulation of macromolecule biosynthetic process"/>
    <property type="evidence" value="ECO:0007669"/>
    <property type="project" value="UniProtKB-ARBA"/>
</dbReference>
<dbReference type="GO" id="GO:0061630">
    <property type="term" value="F:ubiquitin protein ligase activity"/>
    <property type="evidence" value="ECO:0007669"/>
    <property type="project" value="UniProtKB-ARBA"/>
</dbReference>
<dbReference type="PROSITE" id="PS50089">
    <property type="entry name" value="ZF_RING_2"/>
    <property type="match status" value="1"/>
</dbReference>
<dbReference type="EMBL" id="MU858046">
    <property type="protein sequence ID" value="KAK4220045.1"/>
    <property type="molecule type" value="Genomic_DNA"/>
</dbReference>
<evidence type="ECO:0000259" key="16">
    <source>
        <dbReference type="PROSITE" id="PS50102"/>
    </source>
</evidence>
<feature type="region of interest" description="Disordered" evidence="14">
    <location>
        <begin position="1291"/>
        <end position="1314"/>
    </location>
</feature>
<feature type="region of interest" description="Disordered" evidence="14">
    <location>
        <begin position="237"/>
        <end position="326"/>
    </location>
</feature>
<dbReference type="Pfam" id="PF00076">
    <property type="entry name" value="RRM_1"/>
    <property type="match status" value="1"/>
</dbReference>
<feature type="region of interest" description="Disordered" evidence="14">
    <location>
        <begin position="839"/>
        <end position="858"/>
    </location>
</feature>
<dbReference type="GO" id="GO:0051254">
    <property type="term" value="P:positive regulation of RNA metabolic process"/>
    <property type="evidence" value="ECO:0007669"/>
    <property type="project" value="UniProtKB-ARBA"/>
</dbReference>
<feature type="coiled-coil region" evidence="13">
    <location>
        <begin position="1600"/>
        <end position="1627"/>
    </location>
</feature>
<keyword evidence="3" id="KW-0479">Metal-binding</keyword>
<feature type="compositionally biased region" description="Low complexity" evidence="14">
    <location>
        <begin position="262"/>
        <end position="278"/>
    </location>
</feature>
<feature type="domain" description="RING-type" evidence="15">
    <location>
        <begin position="15"/>
        <end position="58"/>
    </location>
</feature>
<feature type="domain" description="RRM" evidence="16">
    <location>
        <begin position="121"/>
        <end position="207"/>
    </location>
</feature>
<dbReference type="SMART" id="SM00361">
    <property type="entry name" value="RRM_1"/>
    <property type="match status" value="1"/>
</dbReference>
<dbReference type="PROSITE" id="PS50102">
    <property type="entry name" value="RRM"/>
    <property type="match status" value="1"/>
</dbReference>
<feature type="region of interest" description="Disordered" evidence="14">
    <location>
        <begin position="683"/>
        <end position="714"/>
    </location>
</feature>
<feature type="compositionally biased region" description="Polar residues" evidence="14">
    <location>
        <begin position="569"/>
        <end position="588"/>
    </location>
</feature>
<keyword evidence="9" id="KW-0804">Transcription</keyword>
<feature type="region of interest" description="Disordered" evidence="14">
    <location>
        <begin position="498"/>
        <end position="606"/>
    </location>
</feature>
<feature type="region of interest" description="Disordered" evidence="14">
    <location>
        <begin position="390"/>
        <end position="484"/>
    </location>
</feature>
<feature type="compositionally biased region" description="Basic residues" evidence="14">
    <location>
        <begin position="691"/>
        <end position="702"/>
    </location>
</feature>
<dbReference type="Gene3D" id="3.30.70.330">
    <property type="match status" value="1"/>
</dbReference>
<accession>A0AAN7BFZ2</accession>
<evidence type="ECO:0000256" key="14">
    <source>
        <dbReference type="SAM" id="MobiDB-lite"/>
    </source>
</evidence>
<evidence type="ECO:0000256" key="13">
    <source>
        <dbReference type="SAM" id="Coils"/>
    </source>
</evidence>
<dbReference type="Proteomes" id="UP001301769">
    <property type="component" value="Unassembled WGS sequence"/>
</dbReference>
<feature type="compositionally biased region" description="Pro residues" evidence="14">
    <location>
        <begin position="1196"/>
        <end position="1207"/>
    </location>
</feature>
<feature type="compositionally biased region" description="Polar residues" evidence="14">
    <location>
        <begin position="1218"/>
        <end position="1231"/>
    </location>
</feature>
<feature type="compositionally biased region" description="Polar residues" evidence="14">
    <location>
        <begin position="990"/>
        <end position="1006"/>
    </location>
</feature>
<dbReference type="InterPro" id="IPR001841">
    <property type="entry name" value="Znf_RING"/>
</dbReference>
<feature type="compositionally biased region" description="Basic and acidic residues" evidence="14">
    <location>
        <begin position="928"/>
        <end position="947"/>
    </location>
</feature>
<dbReference type="GO" id="GO:0000956">
    <property type="term" value="P:nuclear-transcribed mRNA catabolic process"/>
    <property type="evidence" value="ECO:0007669"/>
    <property type="project" value="UniProtKB-ARBA"/>
</dbReference>
<dbReference type="InterPro" id="IPR039515">
    <property type="entry name" value="NOT4_mRING-HC-C4C4"/>
</dbReference>
<dbReference type="InterPro" id="IPR039780">
    <property type="entry name" value="Mot2"/>
</dbReference>
<dbReference type="PANTHER" id="PTHR12603">
    <property type="entry name" value="CCR4-NOT TRANSCRIPTION COMPLEX RELATED"/>
    <property type="match status" value="1"/>
</dbReference>
<feature type="region of interest" description="Disordered" evidence="14">
    <location>
        <begin position="347"/>
        <end position="366"/>
    </location>
</feature>
<organism evidence="17 18">
    <name type="scientific">Rhypophila decipiens</name>
    <dbReference type="NCBI Taxonomy" id="261697"/>
    <lineage>
        <taxon>Eukaryota</taxon>
        <taxon>Fungi</taxon>
        <taxon>Dikarya</taxon>
        <taxon>Ascomycota</taxon>
        <taxon>Pezizomycotina</taxon>
        <taxon>Sordariomycetes</taxon>
        <taxon>Sordariomycetidae</taxon>
        <taxon>Sordariales</taxon>
        <taxon>Naviculisporaceae</taxon>
        <taxon>Rhypophila</taxon>
    </lineage>
</organism>
<evidence type="ECO:0000256" key="11">
    <source>
        <dbReference type="PROSITE-ProRule" id="PRU00175"/>
    </source>
</evidence>
<evidence type="ECO:0000313" key="17">
    <source>
        <dbReference type="EMBL" id="KAK4220045.1"/>
    </source>
</evidence>
<feature type="compositionally biased region" description="Basic and acidic residues" evidence="14">
    <location>
        <begin position="959"/>
        <end position="969"/>
    </location>
</feature>
<evidence type="ECO:0000256" key="10">
    <source>
        <dbReference type="ARBA" id="ARBA00023242"/>
    </source>
</evidence>
<feature type="compositionally biased region" description="Basic and acidic residues" evidence="14">
    <location>
        <begin position="1155"/>
        <end position="1178"/>
    </location>
</feature>
<dbReference type="FunFam" id="3.30.70.330:FF:000257">
    <property type="entry name" value="CCR4-NOT core complex subunit Not4"/>
    <property type="match status" value="1"/>
</dbReference>
<evidence type="ECO:0000256" key="5">
    <source>
        <dbReference type="ARBA" id="ARBA00022833"/>
    </source>
</evidence>
<evidence type="ECO:0000256" key="12">
    <source>
        <dbReference type="PROSITE-ProRule" id="PRU00176"/>
    </source>
</evidence>
<feature type="compositionally biased region" description="Low complexity" evidence="14">
    <location>
        <begin position="1011"/>
        <end position="1028"/>
    </location>
</feature>
<name>A0AAN7BFZ2_9PEZI</name>
<feature type="compositionally biased region" description="Polar residues" evidence="14">
    <location>
        <begin position="239"/>
        <end position="253"/>
    </location>
</feature>
<dbReference type="InterPro" id="IPR035979">
    <property type="entry name" value="RBD_domain_sf"/>
</dbReference>
<dbReference type="GO" id="GO:0030015">
    <property type="term" value="C:CCR4-NOT core complex"/>
    <property type="evidence" value="ECO:0007669"/>
    <property type="project" value="UniProtKB-ARBA"/>
</dbReference>
<comment type="subcellular location">
    <subcellularLocation>
        <location evidence="1">Nucleus</location>
    </subcellularLocation>
</comment>
<dbReference type="FunFam" id="3.30.40.10:FF:000006">
    <property type="entry name" value="CCR4-NOT transcription complex subunit 4"/>
    <property type="match status" value="1"/>
</dbReference>
<feature type="region of interest" description="Disordered" evidence="14">
    <location>
        <begin position="1088"/>
        <end position="1268"/>
    </location>
</feature>
<feature type="region of interest" description="Disordered" evidence="14">
    <location>
        <begin position="83"/>
        <end position="107"/>
    </location>
</feature>
<dbReference type="GO" id="GO:0005634">
    <property type="term" value="C:nucleus"/>
    <property type="evidence" value="ECO:0007669"/>
    <property type="project" value="UniProtKB-SubCell"/>
</dbReference>
<feature type="compositionally biased region" description="Basic and acidic residues" evidence="14">
    <location>
        <begin position="90"/>
        <end position="107"/>
    </location>
</feature>
<evidence type="ECO:0000259" key="15">
    <source>
        <dbReference type="PROSITE" id="PS50089"/>
    </source>
</evidence>
<dbReference type="SUPFAM" id="SSF57850">
    <property type="entry name" value="RING/U-box"/>
    <property type="match status" value="1"/>
</dbReference>
<protein>
    <submittedName>
        <fullName evidence="17">General negative regulator of transcription subunit 4</fullName>
    </submittedName>
</protein>
<dbReference type="CDD" id="cd16618">
    <property type="entry name" value="mRING-HC-C4C4_CNOT4"/>
    <property type="match status" value="1"/>
</dbReference>
<gene>
    <name evidence="17" type="ORF">QBC37DRAFT_367654</name>
</gene>
<sequence>MAPQDSFVDDDDETCPLCIEELDLSDRNFRPCPCGYQICQFCFNNIKTNMNNLCPACRRPYDDKTIQWKVVTPEEIAEFKSKINQNRKSRAAEQRQKEAQKREAERENRKNLVGVRVIQKNLVYVTGLTPTIREDELLRTLRKPEFFGQYGTIQKISISNRKSSDGQNQSLGVYVTFEKDEEAARCIAAVNNSTNGDRILRAQLGTTKYCSAWLRHEQCTNRQCMFLHELGDEEDSYTRQDLSSMNSISTQRPLPSGGASRSASRQQAHPSPAPAAAQMVRSNSKDESENGDGPALPATANWARNPPARSRRGSHATSGAAPSPAISNALPVTAEAAEEAVEVPHVDEAVAGPSGSSNSPVTRPDKARALPQDTLASLLKALGGCKIAWPKVNGSHLPDPSYPPLFDPRGGERRRALRDDADSRLAEEQDEPHGIREPSEGEPESSGSLALGGEPEDHGRDSHFDRRPSQPPIQRVNNDGLFGPALGGSFSHATGSLGSIGSRTVTPQQPAFMRPPGAFDNAPPGISAQGSLFPGQGHSRQGSRFAFASDNREASSSTVKISGNARIMAQQSSMMPSFSHSQAGNYYPTSMPGPPPGLKSTGTPPSMFGPHGFGSAFRGGAKDSNEILQLINQPRAGGNQGHDAGKRELMFPYFPTQYPSSTSSTPAPAASLMSSLYGSQPNGAFQDFGSKQKKKGKKHRHANTSSSGGSGLVDLADPSILQARMQSQHLQQQSNAGLGQGLFGSQAQDDDLLLPEEVATSIDALVSDEPVSATIRQPPGGFDTFVRSTTPSVPPGLGLALPHPHVHASPAISHSSIHGPVGRQTPTPVVLPKASIKSAVAPSGSPLTGKKAAAASGSEAKKNIKALAAESGLSKEIAKAKNQPKVLPDEEEFPALGTPKNAPTAAVTPAVAPSVPSSSKASGKGSKKNAEKAAEKEKAAKAEKEKTASQPSRANTPKPEPRGGNEKRPMPGILNIAAATKAAAQAAKASTEQTMSTMEKSSSAHDNASFPALPTPSAAPVATASPLTRAAPKTLRVVSTPKAETPQTPAGGVLLSATASIRSHPLFRPETPVSEMISDSASIISASISASRTNSPPPASKVGTAPVRTTTKSQQRKQRKEALKKDTEIIATPPAKVEQEVEIAPIVGRKKKQKKEKEKPAPKEKEKAAANQKGKEKAAAAAVSANATPTASRPETPVPSQPAPAPVPAKEAKEETSAYRSTANETTTLTEESAHQHKKRIEESRNKTSGGKSDSANNTTPRHVPSASSILRELQEAGLAPADVEALPFFKPVSSHTDRPRSDKLSKNPMTPSNAIVTAEDQAILLGGKPVRKIIDGIRVLLTPNGDCVKNLTPEEEDRFLQLQAEIAKLADSPAAFVCPRHEAPGGFSLIKGRAVPNGPPGYFPQSPGSFPTDPVNKIQREEALTYINQYVLPRLNLNTRDTNFPKAMGAAGDWDAASRVVGSSTGSSFAHAAANLSSLAPWIGPSGSASDTAAPEVSYPGPVVPAFGDFDISSSGGSGGGSHHHHGMSSSIVNDLSQVAHEAFNTAAAAAAVHTAAMNAASGRSLTAAAAAAAATANAALGSAHHPPGSFGNVPLMTLEDAESALATARKEADKYEKTLMGFLRKNRRLLTMSSSSTGLVSGGGVPGGFGGGH</sequence>
<feature type="compositionally biased region" description="Low complexity" evidence="14">
    <location>
        <begin position="899"/>
        <end position="924"/>
    </location>
</feature>
<feature type="compositionally biased region" description="Basic and acidic residues" evidence="14">
    <location>
        <begin position="1296"/>
        <end position="1306"/>
    </location>
</feature>
<evidence type="ECO:0000256" key="2">
    <source>
        <dbReference type="ARBA" id="ARBA00022491"/>
    </source>
</evidence>
<feature type="region of interest" description="Disordered" evidence="14">
    <location>
        <begin position="878"/>
        <end position="1033"/>
    </location>
</feature>
<keyword evidence="2" id="KW-0678">Repressor</keyword>
<evidence type="ECO:0000256" key="3">
    <source>
        <dbReference type="ARBA" id="ARBA00022723"/>
    </source>
</evidence>
<evidence type="ECO:0000256" key="1">
    <source>
        <dbReference type="ARBA" id="ARBA00004123"/>
    </source>
</evidence>
<comment type="caution">
    <text evidence="17">The sequence shown here is derived from an EMBL/GenBank/DDBJ whole genome shotgun (WGS) entry which is preliminary data.</text>
</comment>
<keyword evidence="7" id="KW-0805">Transcription regulation</keyword>
<dbReference type="InterPro" id="IPR003954">
    <property type="entry name" value="RRM_euk-type"/>
</dbReference>
<feature type="compositionally biased region" description="Basic and acidic residues" evidence="14">
    <location>
        <begin position="455"/>
        <end position="468"/>
    </location>
</feature>
<keyword evidence="5" id="KW-0862">Zinc</keyword>
<dbReference type="InterPro" id="IPR000504">
    <property type="entry name" value="RRM_dom"/>
</dbReference>
<dbReference type="InterPro" id="IPR012677">
    <property type="entry name" value="Nucleotide-bd_a/b_plait_sf"/>
</dbReference>
<feature type="compositionally biased region" description="Basic and acidic residues" evidence="14">
    <location>
        <begin position="409"/>
        <end position="439"/>
    </location>
</feature>
<evidence type="ECO:0000256" key="9">
    <source>
        <dbReference type="ARBA" id="ARBA00023163"/>
    </source>
</evidence>
<keyword evidence="18" id="KW-1185">Reference proteome</keyword>
<reference evidence="17" key="2">
    <citation type="submission" date="2023-05" db="EMBL/GenBank/DDBJ databases">
        <authorList>
            <consortium name="Lawrence Berkeley National Laboratory"/>
            <person name="Steindorff A."/>
            <person name="Hensen N."/>
            <person name="Bonometti L."/>
            <person name="Westerberg I."/>
            <person name="Brannstrom I.O."/>
            <person name="Guillou S."/>
            <person name="Cros-Aarteil S."/>
            <person name="Calhoun S."/>
            <person name="Haridas S."/>
            <person name="Kuo A."/>
            <person name="Mondo S."/>
            <person name="Pangilinan J."/>
            <person name="Riley R."/>
            <person name="Labutti K."/>
            <person name="Andreopoulos B."/>
            <person name="Lipzen A."/>
            <person name="Chen C."/>
            <person name="Yanf M."/>
            <person name="Daum C."/>
            <person name="Ng V."/>
            <person name="Clum A."/>
            <person name="Ohm R."/>
            <person name="Martin F."/>
            <person name="Silar P."/>
            <person name="Natvig D."/>
            <person name="Lalanne C."/>
            <person name="Gautier V."/>
            <person name="Ament-Velasquez S.L."/>
            <person name="Kruys A."/>
            <person name="Hutchinson M.I."/>
            <person name="Powell A.J."/>
            <person name="Barry K."/>
            <person name="Miller A.N."/>
            <person name="Grigoriev I.V."/>
            <person name="Debuchy R."/>
            <person name="Gladieux P."/>
            <person name="Thoren M.H."/>
            <person name="Johannesson H."/>
        </authorList>
    </citation>
    <scope>NUCLEOTIDE SEQUENCE</scope>
    <source>
        <strain evidence="17">PSN293</strain>
    </source>
</reference>
<evidence type="ECO:0000256" key="8">
    <source>
        <dbReference type="ARBA" id="ARBA00023054"/>
    </source>
</evidence>
<feature type="compositionally biased region" description="Polar residues" evidence="14">
    <location>
        <begin position="1247"/>
        <end position="1268"/>
    </location>
</feature>
<dbReference type="Gene3D" id="3.30.40.10">
    <property type="entry name" value="Zinc/RING finger domain, C3HC4 (zinc finger)"/>
    <property type="match status" value="1"/>
</dbReference>
<dbReference type="GO" id="GO:0016567">
    <property type="term" value="P:protein ubiquitination"/>
    <property type="evidence" value="ECO:0007669"/>
    <property type="project" value="TreeGrafter"/>
</dbReference>